<dbReference type="GO" id="GO:0046872">
    <property type="term" value="F:metal ion binding"/>
    <property type="evidence" value="ECO:0007669"/>
    <property type="project" value="UniProtKB-KW"/>
</dbReference>
<organism evidence="7 8">
    <name type="scientific">Zophobas morio</name>
    <dbReference type="NCBI Taxonomy" id="2755281"/>
    <lineage>
        <taxon>Eukaryota</taxon>
        <taxon>Metazoa</taxon>
        <taxon>Ecdysozoa</taxon>
        <taxon>Arthropoda</taxon>
        <taxon>Hexapoda</taxon>
        <taxon>Insecta</taxon>
        <taxon>Pterygota</taxon>
        <taxon>Neoptera</taxon>
        <taxon>Endopterygota</taxon>
        <taxon>Coleoptera</taxon>
        <taxon>Polyphaga</taxon>
        <taxon>Cucujiformia</taxon>
        <taxon>Tenebrionidae</taxon>
        <taxon>Zophobas</taxon>
    </lineage>
</organism>
<dbReference type="PANTHER" id="PTHR43522:SF2">
    <property type="entry name" value="TRANSKETOLASE 1-RELATED"/>
    <property type="match status" value="1"/>
</dbReference>
<dbReference type="PROSITE" id="PS00802">
    <property type="entry name" value="TRANSKETOLASE_2"/>
    <property type="match status" value="1"/>
</dbReference>
<evidence type="ECO:0000256" key="2">
    <source>
        <dbReference type="ARBA" id="ARBA00022679"/>
    </source>
</evidence>
<dbReference type="InterPro" id="IPR005475">
    <property type="entry name" value="Transketolase-like_Pyr-bd"/>
</dbReference>
<feature type="domain" description="Transketolase-like pyrimidine-binding" evidence="6">
    <location>
        <begin position="1"/>
        <end position="112"/>
    </location>
</feature>
<dbReference type="GO" id="GO:0005829">
    <property type="term" value="C:cytosol"/>
    <property type="evidence" value="ECO:0007669"/>
    <property type="project" value="TreeGrafter"/>
</dbReference>
<dbReference type="CDD" id="cd07033">
    <property type="entry name" value="TPP_PYR_DXS_TK_like"/>
    <property type="match status" value="1"/>
</dbReference>
<evidence type="ECO:0000259" key="6">
    <source>
        <dbReference type="SMART" id="SM00861"/>
    </source>
</evidence>
<sequence>MTAINNGIALHGGLIPFASGFFVFSDYMKAGIRLSALTKLQSLYIFTHDSLAVGEDGPTHQPIEQLAMLRSLPNLSLYRPCDMAETTAAYYLALQDKKRPSVIVATRQNLKELSHKDVFDEVSKGAYIIDDEKNPTITLIATGSEVNLAFEVKEILKKEGKAVRIVSMPNQAIFDEQSLEYRESIIDKSTTRYSIELGSTFG</sequence>
<dbReference type="Pfam" id="PF02779">
    <property type="entry name" value="Transket_pyr"/>
    <property type="match status" value="1"/>
</dbReference>
<dbReference type="Pfam" id="PF22613">
    <property type="entry name" value="Transketolase_C_1"/>
    <property type="match status" value="1"/>
</dbReference>
<dbReference type="InterPro" id="IPR029061">
    <property type="entry name" value="THDP-binding"/>
</dbReference>
<evidence type="ECO:0000313" key="7">
    <source>
        <dbReference type="EMBL" id="KAJ3625359.1"/>
    </source>
</evidence>
<keyword evidence="5" id="KW-0786">Thiamine pyrophosphate</keyword>
<dbReference type="InterPro" id="IPR020826">
    <property type="entry name" value="Transketolase_BS"/>
</dbReference>
<comment type="cofactor">
    <cofactor evidence="1">
        <name>thiamine diphosphate</name>
        <dbReference type="ChEBI" id="CHEBI:58937"/>
    </cofactor>
</comment>
<evidence type="ECO:0000256" key="5">
    <source>
        <dbReference type="ARBA" id="ARBA00023052"/>
    </source>
</evidence>
<dbReference type="GO" id="GO:0006098">
    <property type="term" value="P:pentose-phosphate shunt"/>
    <property type="evidence" value="ECO:0007669"/>
    <property type="project" value="TreeGrafter"/>
</dbReference>
<keyword evidence="3" id="KW-0479">Metal-binding</keyword>
<proteinExistence type="predicted"/>
<evidence type="ECO:0000256" key="4">
    <source>
        <dbReference type="ARBA" id="ARBA00022842"/>
    </source>
</evidence>
<comment type="caution">
    <text evidence="7">The sequence shown here is derived from an EMBL/GenBank/DDBJ whole genome shotgun (WGS) entry which is preliminary data.</text>
</comment>
<dbReference type="SUPFAM" id="SSF52518">
    <property type="entry name" value="Thiamin diphosphate-binding fold (THDP-binding)"/>
    <property type="match status" value="1"/>
</dbReference>
<reference evidence="7" key="1">
    <citation type="journal article" date="2023" name="G3 (Bethesda)">
        <title>Whole genome assemblies of Zophobas morio and Tenebrio molitor.</title>
        <authorList>
            <person name="Kaur S."/>
            <person name="Stinson S.A."/>
            <person name="diCenzo G.C."/>
        </authorList>
    </citation>
    <scope>NUCLEOTIDE SEQUENCE</scope>
    <source>
        <strain evidence="7">QUZm001</strain>
    </source>
</reference>
<dbReference type="PANTHER" id="PTHR43522">
    <property type="entry name" value="TRANSKETOLASE"/>
    <property type="match status" value="1"/>
</dbReference>
<evidence type="ECO:0000256" key="1">
    <source>
        <dbReference type="ARBA" id="ARBA00001964"/>
    </source>
</evidence>
<dbReference type="Gene3D" id="3.40.50.920">
    <property type="match status" value="1"/>
</dbReference>
<dbReference type="Proteomes" id="UP001168821">
    <property type="component" value="Unassembled WGS sequence"/>
</dbReference>
<keyword evidence="8" id="KW-1185">Reference proteome</keyword>
<dbReference type="SUPFAM" id="SSF52922">
    <property type="entry name" value="TK C-terminal domain-like"/>
    <property type="match status" value="1"/>
</dbReference>
<gene>
    <name evidence="7" type="ORF">Zmor_004313</name>
</gene>
<keyword evidence="4" id="KW-0460">Magnesium</keyword>
<dbReference type="GO" id="GO:0004802">
    <property type="term" value="F:transketolase activity"/>
    <property type="evidence" value="ECO:0007669"/>
    <property type="project" value="TreeGrafter"/>
</dbReference>
<dbReference type="SMART" id="SM00861">
    <property type="entry name" value="Transket_pyr"/>
    <property type="match status" value="1"/>
</dbReference>
<dbReference type="InterPro" id="IPR033247">
    <property type="entry name" value="Transketolase_fam"/>
</dbReference>
<name>A0AA38HJA2_9CUCU</name>
<evidence type="ECO:0000256" key="3">
    <source>
        <dbReference type="ARBA" id="ARBA00022723"/>
    </source>
</evidence>
<evidence type="ECO:0000313" key="8">
    <source>
        <dbReference type="Proteomes" id="UP001168821"/>
    </source>
</evidence>
<keyword evidence="2" id="KW-0808">Transferase</keyword>
<dbReference type="AlphaFoldDB" id="A0AA38HJA2"/>
<dbReference type="Gene3D" id="3.40.50.970">
    <property type="match status" value="1"/>
</dbReference>
<dbReference type="InterPro" id="IPR009014">
    <property type="entry name" value="Transketo_C/PFOR_II"/>
</dbReference>
<dbReference type="InterPro" id="IPR055152">
    <property type="entry name" value="Transketolase-like_C_2"/>
</dbReference>
<accession>A0AA38HJA2</accession>
<protein>
    <recommendedName>
        <fullName evidence="6">Transketolase-like pyrimidine-binding domain-containing protein</fullName>
    </recommendedName>
</protein>
<dbReference type="EMBL" id="JALNTZ010001501">
    <property type="protein sequence ID" value="KAJ3625359.1"/>
    <property type="molecule type" value="Genomic_DNA"/>
</dbReference>